<feature type="non-terminal residue" evidence="2">
    <location>
        <position position="1"/>
    </location>
</feature>
<name>A0A6N3X9J1_9SYNE</name>
<feature type="compositionally biased region" description="Gly residues" evidence="1">
    <location>
        <begin position="66"/>
        <end position="78"/>
    </location>
</feature>
<accession>A0A6N3X9J1</accession>
<feature type="region of interest" description="Disordered" evidence="1">
    <location>
        <begin position="62"/>
        <end position="84"/>
    </location>
</feature>
<comment type="caution">
    <text evidence="2">The sequence shown here is derived from an EMBL/GenBank/DDBJ whole genome shotgun (WGS) entry which is preliminary data.</text>
</comment>
<gene>
    <name evidence="2" type="ORF">TH68_02325</name>
</gene>
<proteinExistence type="predicted"/>
<dbReference type="Proteomes" id="UP000035054">
    <property type="component" value="Unassembled WGS sequence"/>
</dbReference>
<protein>
    <submittedName>
        <fullName evidence="2">Uncharacterized protein</fullName>
    </submittedName>
</protein>
<feature type="region of interest" description="Disordered" evidence="1">
    <location>
        <begin position="1"/>
        <end position="26"/>
    </location>
</feature>
<evidence type="ECO:0000313" key="2">
    <source>
        <dbReference type="EMBL" id="KKZ15083.1"/>
    </source>
</evidence>
<evidence type="ECO:0000313" key="3">
    <source>
        <dbReference type="Proteomes" id="UP000035054"/>
    </source>
</evidence>
<organism evidence="2 3">
    <name type="scientific">Candidatus Synechococcus spongiarum 142</name>
    <dbReference type="NCBI Taxonomy" id="1608213"/>
    <lineage>
        <taxon>Bacteria</taxon>
        <taxon>Bacillati</taxon>
        <taxon>Cyanobacteriota</taxon>
        <taxon>Cyanophyceae</taxon>
        <taxon>Synechococcales</taxon>
        <taxon>Synechococcaceae</taxon>
        <taxon>Synechococcus</taxon>
    </lineage>
</organism>
<dbReference type="AlphaFoldDB" id="A0A6N3X9J1"/>
<reference evidence="2 3" key="1">
    <citation type="submission" date="2015-01" db="EMBL/GenBank/DDBJ databases">
        <title>Lifestyle Evolution in Cyanobacterial Symbionts of Sponges.</title>
        <authorList>
            <person name="Burgsdorf I."/>
            <person name="Slaby B.M."/>
            <person name="Handley K.M."/>
            <person name="Haber M."/>
            <person name="Blom J."/>
            <person name="Marshall C.W."/>
            <person name="Gilbert J.A."/>
            <person name="Hentschel U."/>
            <person name="Steindler L."/>
        </authorList>
    </citation>
    <scope>NUCLEOTIDE SEQUENCE [LARGE SCALE GENOMIC DNA]</scope>
    <source>
        <strain evidence="2">142</strain>
    </source>
</reference>
<evidence type="ECO:0000256" key="1">
    <source>
        <dbReference type="SAM" id="MobiDB-lite"/>
    </source>
</evidence>
<dbReference type="EMBL" id="JXUO01000072">
    <property type="protein sequence ID" value="KKZ15083.1"/>
    <property type="molecule type" value="Genomic_DNA"/>
</dbReference>
<sequence length="84" mass="8116">PAPGHPRTWPSPHLAIPAPGRCGKRDAAAIQPESITGDGNKAGFTIGDGIGAETATVVASKAGFTSGDGGSGDGGDATGPGHFH</sequence>